<sequence>MRASSTFLITACLSEASGFLYRTGMIYQVMLMVHFITFSK</sequence>
<dbReference type="EMBL" id="GBXM01025330">
    <property type="protein sequence ID" value="JAH83247.1"/>
    <property type="molecule type" value="Transcribed_RNA"/>
</dbReference>
<organism evidence="1">
    <name type="scientific">Anguilla anguilla</name>
    <name type="common">European freshwater eel</name>
    <name type="synonym">Muraena anguilla</name>
    <dbReference type="NCBI Taxonomy" id="7936"/>
    <lineage>
        <taxon>Eukaryota</taxon>
        <taxon>Metazoa</taxon>
        <taxon>Chordata</taxon>
        <taxon>Craniata</taxon>
        <taxon>Vertebrata</taxon>
        <taxon>Euteleostomi</taxon>
        <taxon>Actinopterygii</taxon>
        <taxon>Neopterygii</taxon>
        <taxon>Teleostei</taxon>
        <taxon>Anguilliformes</taxon>
        <taxon>Anguillidae</taxon>
        <taxon>Anguilla</taxon>
    </lineage>
</organism>
<proteinExistence type="predicted"/>
<accession>A0A0E9VYU3</accession>
<name>A0A0E9VYU3_ANGAN</name>
<protein>
    <submittedName>
        <fullName evidence="1">Uncharacterized protein</fullName>
    </submittedName>
</protein>
<reference evidence="1" key="1">
    <citation type="submission" date="2014-11" db="EMBL/GenBank/DDBJ databases">
        <authorList>
            <person name="Amaro Gonzalez C."/>
        </authorList>
    </citation>
    <scope>NUCLEOTIDE SEQUENCE</scope>
</reference>
<dbReference type="AlphaFoldDB" id="A0A0E9VYU3"/>
<evidence type="ECO:0000313" key="1">
    <source>
        <dbReference type="EMBL" id="JAH83247.1"/>
    </source>
</evidence>
<reference evidence="1" key="2">
    <citation type="journal article" date="2015" name="Fish Shellfish Immunol.">
        <title>Early steps in the European eel (Anguilla anguilla)-Vibrio vulnificus interaction in the gills: Role of the RtxA13 toxin.</title>
        <authorList>
            <person name="Callol A."/>
            <person name="Pajuelo D."/>
            <person name="Ebbesson L."/>
            <person name="Teles M."/>
            <person name="MacKenzie S."/>
            <person name="Amaro C."/>
        </authorList>
    </citation>
    <scope>NUCLEOTIDE SEQUENCE</scope>
</reference>